<dbReference type="EMBL" id="NCVQ01000003">
    <property type="protein sequence ID" value="PWZ40621.1"/>
    <property type="molecule type" value="Genomic_DNA"/>
</dbReference>
<sequence length="227" mass="25507">MSLSWTFLVSVVTCPLVCWARLSSSFHCIDVNRRTTSVHKPLDRLLSVSHQRQETGPHILLPEEEHTAGGGRRDRQALVGETRSSTSFFDGVVSFDVGVTIEAASSKEVAAGINGVGTPTLTTGGAVDYRFLLKYLKQLYAEVVFYKDPSKCSSTIFVREQENNAITPCLMWLSCDSSSLVTCHLVRYHLKKEKDRFLEAKSRVDDAFRRKEYLALVDSYMKVTKME</sequence>
<evidence type="ECO:0000313" key="2">
    <source>
        <dbReference type="EMBL" id="PWZ40621.1"/>
    </source>
</evidence>
<protein>
    <submittedName>
        <fullName evidence="2">Uncharacterized protein</fullName>
    </submittedName>
</protein>
<proteinExistence type="predicted"/>
<name>A0A3L6G1F8_MAIZE</name>
<keyword evidence="1" id="KW-0732">Signal</keyword>
<organism evidence="2">
    <name type="scientific">Zea mays</name>
    <name type="common">Maize</name>
    <dbReference type="NCBI Taxonomy" id="4577"/>
    <lineage>
        <taxon>Eukaryota</taxon>
        <taxon>Viridiplantae</taxon>
        <taxon>Streptophyta</taxon>
        <taxon>Embryophyta</taxon>
        <taxon>Tracheophyta</taxon>
        <taxon>Spermatophyta</taxon>
        <taxon>Magnoliopsida</taxon>
        <taxon>Liliopsida</taxon>
        <taxon>Poales</taxon>
        <taxon>Poaceae</taxon>
        <taxon>PACMAD clade</taxon>
        <taxon>Panicoideae</taxon>
        <taxon>Andropogonodae</taxon>
        <taxon>Andropogoneae</taxon>
        <taxon>Tripsacinae</taxon>
        <taxon>Zea</taxon>
    </lineage>
</organism>
<accession>A0A3L6G1F8</accession>
<evidence type="ECO:0000256" key="1">
    <source>
        <dbReference type="SAM" id="SignalP"/>
    </source>
</evidence>
<dbReference type="AlphaFoldDB" id="A0A3L6G1F8"/>
<dbReference type="Proteomes" id="UP000251960">
    <property type="component" value="Chromosome 2"/>
</dbReference>
<feature type="chain" id="PRO_5018316509" evidence="1">
    <location>
        <begin position="21"/>
        <end position="227"/>
    </location>
</feature>
<comment type="caution">
    <text evidence="2">The sequence shown here is derived from an EMBL/GenBank/DDBJ whole genome shotgun (WGS) entry which is preliminary data.</text>
</comment>
<gene>
    <name evidence="2" type="ORF">Zm00014a_015131</name>
</gene>
<reference evidence="2" key="1">
    <citation type="journal article" date="2018" name="Nat. Genet.">
        <title>Extensive intraspecific gene order and gene structural variations between Mo17 and other maize genomes.</title>
        <authorList>
            <person name="Sun S."/>
            <person name="Zhou Y."/>
            <person name="Chen J."/>
            <person name="Shi J."/>
            <person name="Zhao H."/>
            <person name="Zhao H."/>
            <person name="Song W."/>
            <person name="Zhang M."/>
            <person name="Cui Y."/>
            <person name="Dong X."/>
            <person name="Liu H."/>
            <person name="Ma X."/>
            <person name="Jiao Y."/>
            <person name="Wang B."/>
            <person name="Wei X."/>
            <person name="Stein J.C."/>
            <person name="Glaubitz J.C."/>
            <person name="Lu F."/>
            <person name="Yu G."/>
            <person name="Liang C."/>
            <person name="Fengler K."/>
            <person name="Li B."/>
            <person name="Rafalski A."/>
            <person name="Schnable P.S."/>
            <person name="Ware D.H."/>
            <person name="Buckler E.S."/>
            <person name="Lai J."/>
        </authorList>
    </citation>
    <scope>NUCLEOTIDE SEQUENCE [LARGE SCALE GENOMIC DNA]</scope>
    <source>
        <tissue evidence="2">Seedling</tissue>
    </source>
</reference>
<feature type="signal peptide" evidence="1">
    <location>
        <begin position="1"/>
        <end position="20"/>
    </location>
</feature>